<evidence type="ECO:0000256" key="4">
    <source>
        <dbReference type="RuleBase" id="RU361169"/>
    </source>
</evidence>
<dbReference type="SUPFAM" id="SSF51126">
    <property type="entry name" value="Pectin lyase-like"/>
    <property type="match status" value="1"/>
</dbReference>
<dbReference type="Proteomes" id="UP001497512">
    <property type="component" value="Chromosome 1"/>
</dbReference>
<keyword evidence="5" id="KW-0732">Signal</keyword>
<dbReference type="PANTHER" id="PTHR31339">
    <property type="entry name" value="PECTIN LYASE-RELATED"/>
    <property type="match status" value="1"/>
</dbReference>
<reference evidence="6 7" key="1">
    <citation type="submission" date="2024-02" db="EMBL/GenBank/DDBJ databases">
        <authorList>
            <consortium name="ELIXIR-Norway"/>
            <consortium name="Elixir Norway"/>
        </authorList>
    </citation>
    <scope>NUCLEOTIDE SEQUENCE [LARGE SCALE GENOMIC DNA]</scope>
</reference>
<comment type="similarity">
    <text evidence="1 4">Belongs to the glycosyl hydrolase 28 family.</text>
</comment>
<dbReference type="Pfam" id="PF00295">
    <property type="entry name" value="Glyco_hydro_28"/>
    <property type="match status" value="1"/>
</dbReference>
<name>A0ABP0TBM4_9BRYO</name>
<evidence type="ECO:0000256" key="5">
    <source>
        <dbReference type="SAM" id="SignalP"/>
    </source>
</evidence>
<dbReference type="InterPro" id="IPR051801">
    <property type="entry name" value="GH28_Enzymes"/>
</dbReference>
<keyword evidence="2 4" id="KW-0378">Hydrolase</keyword>
<sequence length="474" mass="52380">MWRRGGLWVLLMMLNCMSFENPWKTCEGQSPIDVVDGELATDTPGYQKNIFGHIKVRESCHSHIYDWESRPHSVSITEFGAVGDGKTLNTHAFENAMFSLRSYADKGGVQLYIPKGTWLTGSISLISHLTLFLERGATILGSEDDNDFPIIPALPSYGRGRELPGPRYSSLINGENLTDVVITGDNGTIDGQGLVWWTAFHNKSLGYTRGHLVELINSKNILISNLTFQNSPFWTIHPVYCRYVVIKHMTILAPLHSPNTDGIDPDSCQHVCIEDCYIAGGDDGISIKSGWDEYGVSFGRPSSHIQIRRIITDSHSSSGISFGSEMSGGISDVKVEDMVIYNHLFGIRLKTAVGRGGYISNVSISNVVMHSVRTGIAIMGNYGQHPDDHWDREAYPLINRVTIKNVVGENITHAGLLSGISERPFHDIRLINIALDVTSDSAWNCSAVSGSYYFVLPKPCADLEQKGVQEESEE</sequence>
<dbReference type="PANTHER" id="PTHR31339:SF9">
    <property type="entry name" value="PLASMIN AND FIBRONECTIN-BINDING PROTEIN A"/>
    <property type="match status" value="1"/>
</dbReference>
<evidence type="ECO:0000256" key="1">
    <source>
        <dbReference type="ARBA" id="ARBA00008834"/>
    </source>
</evidence>
<feature type="signal peptide" evidence="5">
    <location>
        <begin position="1"/>
        <end position="18"/>
    </location>
</feature>
<dbReference type="InterPro" id="IPR012334">
    <property type="entry name" value="Pectin_lyas_fold"/>
</dbReference>
<dbReference type="Gene3D" id="2.160.20.10">
    <property type="entry name" value="Single-stranded right-handed beta-helix, Pectin lyase-like"/>
    <property type="match status" value="1"/>
</dbReference>
<keyword evidence="3 4" id="KW-0326">Glycosidase</keyword>
<gene>
    <name evidence="6" type="ORF">CSSPTR1EN2_LOCUS1323</name>
</gene>
<accession>A0ABP0TBM4</accession>
<evidence type="ECO:0000313" key="7">
    <source>
        <dbReference type="Proteomes" id="UP001497512"/>
    </source>
</evidence>
<dbReference type="InterPro" id="IPR006626">
    <property type="entry name" value="PbH1"/>
</dbReference>
<evidence type="ECO:0008006" key="8">
    <source>
        <dbReference type="Google" id="ProtNLM"/>
    </source>
</evidence>
<organism evidence="6 7">
    <name type="scientific">Sphagnum troendelagicum</name>
    <dbReference type="NCBI Taxonomy" id="128251"/>
    <lineage>
        <taxon>Eukaryota</taxon>
        <taxon>Viridiplantae</taxon>
        <taxon>Streptophyta</taxon>
        <taxon>Embryophyta</taxon>
        <taxon>Bryophyta</taxon>
        <taxon>Sphagnophytina</taxon>
        <taxon>Sphagnopsida</taxon>
        <taxon>Sphagnales</taxon>
        <taxon>Sphagnaceae</taxon>
        <taxon>Sphagnum</taxon>
    </lineage>
</organism>
<dbReference type="SMART" id="SM00710">
    <property type="entry name" value="PbH1"/>
    <property type="match status" value="5"/>
</dbReference>
<protein>
    <recommendedName>
        <fullName evidence="8">Polygalacturonase</fullName>
    </recommendedName>
</protein>
<feature type="chain" id="PRO_5047475460" description="Polygalacturonase" evidence="5">
    <location>
        <begin position="19"/>
        <end position="474"/>
    </location>
</feature>
<proteinExistence type="inferred from homology"/>
<evidence type="ECO:0000313" key="6">
    <source>
        <dbReference type="EMBL" id="CAK9191303.1"/>
    </source>
</evidence>
<dbReference type="EMBL" id="OZ019893">
    <property type="protein sequence ID" value="CAK9191303.1"/>
    <property type="molecule type" value="Genomic_DNA"/>
</dbReference>
<dbReference type="InterPro" id="IPR011050">
    <property type="entry name" value="Pectin_lyase_fold/virulence"/>
</dbReference>
<evidence type="ECO:0000256" key="2">
    <source>
        <dbReference type="ARBA" id="ARBA00022801"/>
    </source>
</evidence>
<evidence type="ECO:0000256" key="3">
    <source>
        <dbReference type="ARBA" id="ARBA00023295"/>
    </source>
</evidence>
<dbReference type="InterPro" id="IPR000743">
    <property type="entry name" value="Glyco_hydro_28"/>
</dbReference>
<keyword evidence="7" id="KW-1185">Reference proteome</keyword>